<evidence type="ECO:0000256" key="5">
    <source>
        <dbReference type="ARBA" id="ARBA00022679"/>
    </source>
</evidence>
<dbReference type="InterPro" id="IPR003594">
    <property type="entry name" value="HATPase_dom"/>
</dbReference>
<dbReference type="InterPro" id="IPR025201">
    <property type="entry name" value="KdpD_TM"/>
</dbReference>
<evidence type="ECO:0000256" key="13">
    <source>
        <dbReference type="SAM" id="Phobius"/>
    </source>
</evidence>
<keyword evidence="7" id="KW-0547">Nucleotide-binding</keyword>
<feature type="domain" description="Histidine kinase" evidence="14">
    <location>
        <begin position="670"/>
        <end position="888"/>
    </location>
</feature>
<gene>
    <name evidence="15" type="ORF">JJB09_09720</name>
</gene>
<organism evidence="15 16">
    <name type="scientific">Rhizobium setariae</name>
    <dbReference type="NCBI Taxonomy" id="2801340"/>
    <lineage>
        <taxon>Bacteria</taxon>
        <taxon>Pseudomonadati</taxon>
        <taxon>Pseudomonadota</taxon>
        <taxon>Alphaproteobacteria</taxon>
        <taxon>Hyphomicrobiales</taxon>
        <taxon>Rhizobiaceae</taxon>
        <taxon>Rhizobium/Agrobacterium group</taxon>
        <taxon>Rhizobium</taxon>
    </lineage>
</organism>
<dbReference type="PANTHER" id="PTHR45569">
    <property type="entry name" value="SENSOR PROTEIN KDPD"/>
    <property type="match status" value="1"/>
</dbReference>
<feature type="transmembrane region" description="Helical" evidence="13">
    <location>
        <begin position="425"/>
        <end position="441"/>
    </location>
</feature>
<evidence type="ECO:0000256" key="12">
    <source>
        <dbReference type="ARBA" id="ARBA00023136"/>
    </source>
</evidence>
<dbReference type="Pfam" id="PF13493">
    <property type="entry name" value="DUF4118"/>
    <property type="match status" value="1"/>
</dbReference>
<keyword evidence="6 13" id="KW-0812">Transmembrane</keyword>
<dbReference type="GO" id="GO:0005737">
    <property type="term" value="C:cytoplasm"/>
    <property type="evidence" value="ECO:0007669"/>
    <property type="project" value="UniProtKB-ARBA"/>
</dbReference>
<dbReference type="InterPro" id="IPR029016">
    <property type="entry name" value="GAF-like_dom_sf"/>
</dbReference>
<keyword evidence="5" id="KW-0808">Transferase</keyword>
<dbReference type="Gene3D" id="1.20.120.620">
    <property type="entry name" value="Backbone structure of the membrane domain of e. Coli histidine kinase receptor kdpd"/>
    <property type="match status" value="1"/>
</dbReference>
<feature type="transmembrane region" description="Helical" evidence="13">
    <location>
        <begin position="448"/>
        <end position="472"/>
    </location>
</feature>
<evidence type="ECO:0000256" key="10">
    <source>
        <dbReference type="ARBA" id="ARBA00022989"/>
    </source>
</evidence>
<evidence type="ECO:0000256" key="9">
    <source>
        <dbReference type="ARBA" id="ARBA00022840"/>
    </source>
</evidence>
<evidence type="ECO:0000256" key="11">
    <source>
        <dbReference type="ARBA" id="ARBA00023012"/>
    </source>
</evidence>
<keyword evidence="4" id="KW-0597">Phosphoprotein</keyword>
<dbReference type="SUPFAM" id="SSF52540">
    <property type="entry name" value="P-loop containing nucleoside triphosphate hydrolases"/>
    <property type="match status" value="1"/>
</dbReference>
<evidence type="ECO:0000313" key="15">
    <source>
        <dbReference type="EMBL" id="MBL0372305.1"/>
    </source>
</evidence>
<dbReference type="Pfam" id="PF02518">
    <property type="entry name" value="HATPase_c"/>
    <property type="match status" value="1"/>
</dbReference>
<evidence type="ECO:0000313" key="16">
    <source>
        <dbReference type="Proteomes" id="UP000633219"/>
    </source>
</evidence>
<evidence type="ECO:0000256" key="4">
    <source>
        <dbReference type="ARBA" id="ARBA00022553"/>
    </source>
</evidence>
<keyword evidence="12 13" id="KW-0472">Membrane</keyword>
<sequence>MADRDRDSIVRPDPDALLALAGRESRGKLTIFLGAAPGVGKTYAMLARARGLKASGADIVIGYVETHGRSETAELLSGLEILPRRQIDYRGRVIEEFDLDAALARKPKTIVVDELAHTNAEDCRHPKRHQDIEELLEAGINVWTALNIQHLDSLSDVVSRIAGITVREIVPDSVVNNADEVILIDLPTAELIERLHQGKVYLPDNARRATEKFFRVGNLTALREMALRRTADRVDDQMVDYLRQNAIEGPWQSAERLLVCIAADGLAEKVIRTASRLALSLNAPWIVLHVERPDRATQGETVRSLDEAFRLAERLGAETRRLRGNDFVVEILKLARKEHVTQIVIGRPHNRGLTALFRQSLADALINKADGIGIHLITDSAAKSTGGKFAINWRWKALAADLAPAVVTVAAATFIGMAIKMVIPLPNVSLIYLLAVVVSAIRGGYRTAFFAALLSALVYNFSFIDPIGTLSIAGPHEVFAFVIFVITAIVAGGIASRIRDQAAIATERARVTEALYDLSSKLSGTARADDVVWAAVSQLNGFLRRPIVLLLPRESELEISATWPPDSALEVIDTAAARWTFEKNEAAGAGTGTLPSSAFQFRPLMSPQGVIGVCGFRYDKLPLDSGEERVFGATIHQAAIAIDRARLSKEAMEQTARLASERFRSALLSSISHDLRTPLATITGSVTSLRQFGDRMTPESRDDLLISIEEESGRLARFVANLLDMTRIEAGTVNPKHDWVDLSDVIRDTTERARKYFPGSEIETSIAADMPLVHGDSVLLGQVLFNLIDNAVKYAGDEPISIYSRRDGDCAIVSVTDQGKGIPEKDLEKVFEKFFRRGGKTDGGKSGTGLGLAIARGFVEAMGGTIKAESPAVRKRGTRFTLRFPVPEQPRLEDMNT</sequence>
<dbReference type="Pfam" id="PF00582">
    <property type="entry name" value="Usp"/>
    <property type="match status" value="1"/>
</dbReference>
<keyword evidence="9" id="KW-0067">ATP-binding</keyword>
<dbReference type="Gene3D" id="3.40.50.300">
    <property type="entry name" value="P-loop containing nucleotide triphosphate hydrolases"/>
    <property type="match status" value="1"/>
</dbReference>
<evidence type="ECO:0000256" key="1">
    <source>
        <dbReference type="ARBA" id="ARBA00000085"/>
    </source>
</evidence>
<dbReference type="InterPro" id="IPR006016">
    <property type="entry name" value="UspA"/>
</dbReference>
<keyword evidence="16" id="KW-1185">Reference proteome</keyword>
<dbReference type="PROSITE" id="PS50109">
    <property type="entry name" value="HIS_KIN"/>
    <property type="match status" value="1"/>
</dbReference>
<dbReference type="InterPro" id="IPR027417">
    <property type="entry name" value="P-loop_NTPase"/>
</dbReference>
<dbReference type="SUPFAM" id="SSF55874">
    <property type="entry name" value="ATPase domain of HSP90 chaperone/DNA topoisomerase II/histidine kinase"/>
    <property type="match status" value="1"/>
</dbReference>
<dbReference type="Pfam" id="PF00512">
    <property type="entry name" value="HisKA"/>
    <property type="match status" value="1"/>
</dbReference>
<dbReference type="PRINTS" id="PR00344">
    <property type="entry name" value="BCTRLSENSOR"/>
</dbReference>
<feature type="transmembrane region" description="Helical" evidence="13">
    <location>
        <begin position="398"/>
        <end position="419"/>
    </location>
</feature>
<dbReference type="EMBL" id="JAEQNC010000004">
    <property type="protein sequence ID" value="MBL0372305.1"/>
    <property type="molecule type" value="Genomic_DNA"/>
</dbReference>
<dbReference type="InterPro" id="IPR038318">
    <property type="entry name" value="KdpD_sf"/>
</dbReference>
<keyword evidence="10 13" id="KW-1133">Transmembrane helix</keyword>
<dbReference type="GO" id="GO:0005886">
    <property type="term" value="C:plasma membrane"/>
    <property type="evidence" value="ECO:0007669"/>
    <property type="project" value="TreeGrafter"/>
</dbReference>
<dbReference type="GO" id="GO:0005524">
    <property type="term" value="F:ATP binding"/>
    <property type="evidence" value="ECO:0007669"/>
    <property type="project" value="UniProtKB-KW"/>
</dbReference>
<dbReference type="AlphaFoldDB" id="A0A937CKM6"/>
<comment type="subcellular location">
    <subcellularLocation>
        <location evidence="2">Membrane</location>
        <topology evidence="2">Multi-pass membrane protein</topology>
    </subcellularLocation>
</comment>
<dbReference type="Gene3D" id="1.10.287.130">
    <property type="match status" value="1"/>
</dbReference>
<dbReference type="PANTHER" id="PTHR45569:SF1">
    <property type="entry name" value="SENSOR PROTEIN KDPD"/>
    <property type="match status" value="1"/>
</dbReference>
<evidence type="ECO:0000256" key="8">
    <source>
        <dbReference type="ARBA" id="ARBA00022777"/>
    </source>
</evidence>
<dbReference type="InterPro" id="IPR014729">
    <property type="entry name" value="Rossmann-like_a/b/a_fold"/>
</dbReference>
<evidence type="ECO:0000256" key="7">
    <source>
        <dbReference type="ARBA" id="ARBA00022741"/>
    </source>
</evidence>
<feature type="transmembrane region" description="Helical" evidence="13">
    <location>
        <begin position="478"/>
        <end position="498"/>
    </location>
</feature>
<evidence type="ECO:0000256" key="6">
    <source>
        <dbReference type="ARBA" id="ARBA00022692"/>
    </source>
</evidence>
<dbReference type="InterPro" id="IPR005467">
    <property type="entry name" value="His_kinase_dom"/>
</dbReference>
<name>A0A937CKM6_9HYPH</name>
<comment type="caution">
    <text evidence="15">The sequence shown here is derived from an EMBL/GenBank/DDBJ whole genome shotgun (WGS) entry which is preliminary data.</text>
</comment>
<dbReference type="RefSeq" id="WP_201656714.1">
    <property type="nucleotide sequence ID" value="NZ_JAEQNC010000004.1"/>
</dbReference>
<evidence type="ECO:0000256" key="2">
    <source>
        <dbReference type="ARBA" id="ARBA00004141"/>
    </source>
</evidence>
<dbReference type="GO" id="GO:0000155">
    <property type="term" value="F:phosphorelay sensor kinase activity"/>
    <property type="evidence" value="ECO:0007669"/>
    <property type="project" value="InterPro"/>
</dbReference>
<dbReference type="CDD" id="cd00082">
    <property type="entry name" value="HisKA"/>
    <property type="match status" value="1"/>
</dbReference>
<dbReference type="Gene3D" id="3.30.565.10">
    <property type="entry name" value="Histidine kinase-like ATPase, C-terminal domain"/>
    <property type="match status" value="1"/>
</dbReference>
<keyword evidence="11" id="KW-0902">Two-component regulatory system</keyword>
<dbReference type="Proteomes" id="UP000633219">
    <property type="component" value="Unassembled WGS sequence"/>
</dbReference>
<reference evidence="15" key="1">
    <citation type="submission" date="2021-01" db="EMBL/GenBank/DDBJ databases">
        <title>Rhizobium sp. strain KVB221 16S ribosomal RNA gene Genome sequencing and assembly.</title>
        <authorList>
            <person name="Kang M."/>
        </authorList>
    </citation>
    <scope>NUCLEOTIDE SEQUENCE</scope>
    <source>
        <strain evidence="15">KVB221</strain>
    </source>
</reference>
<dbReference type="Gene3D" id="3.40.50.620">
    <property type="entry name" value="HUPs"/>
    <property type="match status" value="1"/>
</dbReference>
<dbReference type="InterPro" id="IPR036890">
    <property type="entry name" value="HATPase_C_sf"/>
</dbReference>
<evidence type="ECO:0000259" key="14">
    <source>
        <dbReference type="PROSITE" id="PS50109"/>
    </source>
</evidence>
<dbReference type="SUPFAM" id="SSF47384">
    <property type="entry name" value="Homodimeric domain of signal transducing histidine kinase"/>
    <property type="match status" value="1"/>
</dbReference>
<evidence type="ECO:0000256" key="3">
    <source>
        <dbReference type="ARBA" id="ARBA00012438"/>
    </source>
</evidence>
<keyword evidence="8 15" id="KW-0418">Kinase</keyword>
<protein>
    <recommendedName>
        <fullName evidence="3">histidine kinase</fullName>
        <ecNumber evidence="3">2.7.13.3</ecNumber>
    </recommendedName>
</protein>
<dbReference type="InterPro" id="IPR003018">
    <property type="entry name" value="GAF"/>
</dbReference>
<dbReference type="InterPro" id="IPR003852">
    <property type="entry name" value="Sig_transdc_His_kinase_KdpD_N"/>
</dbReference>
<dbReference type="Gene3D" id="3.30.450.40">
    <property type="match status" value="1"/>
</dbReference>
<dbReference type="InterPro" id="IPR036097">
    <property type="entry name" value="HisK_dim/P_sf"/>
</dbReference>
<dbReference type="SMART" id="SM00387">
    <property type="entry name" value="HATPase_c"/>
    <property type="match status" value="1"/>
</dbReference>
<dbReference type="Pfam" id="PF13492">
    <property type="entry name" value="GAF_3"/>
    <property type="match status" value="1"/>
</dbReference>
<accession>A0A937CKM6</accession>
<dbReference type="SMART" id="SM00388">
    <property type="entry name" value="HisKA"/>
    <property type="match status" value="1"/>
</dbReference>
<dbReference type="SUPFAM" id="SSF52402">
    <property type="entry name" value="Adenine nucleotide alpha hydrolases-like"/>
    <property type="match status" value="1"/>
</dbReference>
<comment type="catalytic activity">
    <reaction evidence="1">
        <text>ATP + protein L-histidine = ADP + protein N-phospho-L-histidine.</text>
        <dbReference type="EC" id="2.7.13.3"/>
    </reaction>
</comment>
<dbReference type="CDD" id="cd00075">
    <property type="entry name" value="HATPase"/>
    <property type="match status" value="1"/>
</dbReference>
<dbReference type="InterPro" id="IPR052023">
    <property type="entry name" value="Histidine_kinase_KdpD"/>
</dbReference>
<dbReference type="InterPro" id="IPR003661">
    <property type="entry name" value="HisK_dim/P_dom"/>
</dbReference>
<dbReference type="EC" id="2.7.13.3" evidence="3"/>
<dbReference type="FunFam" id="3.40.50.300:FF:000483">
    <property type="entry name" value="Sensor histidine kinase KdpD"/>
    <property type="match status" value="1"/>
</dbReference>
<proteinExistence type="predicted"/>
<dbReference type="Pfam" id="PF02702">
    <property type="entry name" value="KdpD"/>
    <property type="match status" value="1"/>
</dbReference>
<dbReference type="InterPro" id="IPR004358">
    <property type="entry name" value="Sig_transdc_His_kin-like_C"/>
</dbReference>